<evidence type="ECO:0000256" key="1">
    <source>
        <dbReference type="ARBA" id="ARBA00008853"/>
    </source>
</evidence>
<evidence type="ECO:0000256" key="3">
    <source>
        <dbReference type="PIRSR" id="PIRSR605511-2"/>
    </source>
</evidence>
<dbReference type="InterPro" id="IPR011042">
    <property type="entry name" value="6-blade_b-propeller_TolB-like"/>
</dbReference>
<comment type="caution">
    <text evidence="5">The sequence shown here is derived from an EMBL/GenBank/DDBJ whole genome shotgun (WGS) entry which is preliminary data.</text>
</comment>
<dbReference type="GO" id="GO:0005509">
    <property type="term" value="F:calcium ion binding"/>
    <property type="evidence" value="ECO:0007669"/>
    <property type="project" value="TreeGrafter"/>
</dbReference>
<name>A0A2G5KAE1_9RHOB</name>
<dbReference type="RefSeq" id="WP_099591759.1">
    <property type="nucleotide sequence ID" value="NZ_MDGM01000007.1"/>
</dbReference>
<reference evidence="5 6" key="1">
    <citation type="submission" date="2016-08" db="EMBL/GenBank/DDBJ databases">
        <title>Draft genome of Amylibacter sp. strain 4G11.</title>
        <authorList>
            <person name="Wong S.-K."/>
            <person name="Hamasaki K."/>
            <person name="Yoshizawa S."/>
        </authorList>
    </citation>
    <scope>NUCLEOTIDE SEQUENCE [LARGE SCALE GENOMIC DNA]</scope>
    <source>
        <strain evidence="5 6">4G11</strain>
    </source>
</reference>
<dbReference type="GO" id="GO:0019853">
    <property type="term" value="P:L-ascorbic acid biosynthetic process"/>
    <property type="evidence" value="ECO:0007669"/>
    <property type="project" value="TreeGrafter"/>
</dbReference>
<evidence type="ECO:0000313" key="5">
    <source>
        <dbReference type="EMBL" id="PIB26012.1"/>
    </source>
</evidence>
<accession>A0A2G5KAE1</accession>
<feature type="binding site" evidence="3">
    <location>
        <position position="89"/>
    </location>
    <ligand>
        <name>substrate</name>
    </ligand>
</feature>
<dbReference type="OrthoDB" id="2633250at2"/>
<dbReference type="PANTHER" id="PTHR10907">
    <property type="entry name" value="REGUCALCIN"/>
    <property type="match status" value="1"/>
</dbReference>
<dbReference type="PANTHER" id="PTHR10907:SF47">
    <property type="entry name" value="REGUCALCIN"/>
    <property type="match status" value="1"/>
</dbReference>
<protein>
    <submittedName>
        <fullName evidence="5">Gluconolactonase</fullName>
    </submittedName>
</protein>
<dbReference type="Pfam" id="PF08450">
    <property type="entry name" value="SGL"/>
    <property type="match status" value="1"/>
</dbReference>
<dbReference type="SUPFAM" id="SSF63829">
    <property type="entry name" value="Calcium-dependent phosphotriesterase"/>
    <property type="match status" value="1"/>
</dbReference>
<dbReference type="InterPro" id="IPR005511">
    <property type="entry name" value="SMP-30"/>
</dbReference>
<feature type="domain" description="SMP-30/Gluconolactonase/LRE-like region" evidence="4">
    <location>
        <begin position="10"/>
        <end position="246"/>
    </location>
</feature>
<dbReference type="GO" id="GO:0004341">
    <property type="term" value="F:gluconolactonase activity"/>
    <property type="evidence" value="ECO:0007669"/>
    <property type="project" value="TreeGrafter"/>
</dbReference>
<feature type="binding site" evidence="3">
    <location>
        <position position="136"/>
    </location>
    <ligand>
        <name>a divalent metal cation</name>
        <dbReference type="ChEBI" id="CHEBI:60240"/>
    </ligand>
</feature>
<dbReference type="EMBL" id="MDGM01000007">
    <property type="protein sequence ID" value="PIB26012.1"/>
    <property type="molecule type" value="Genomic_DNA"/>
</dbReference>
<dbReference type="Gene3D" id="2.120.10.30">
    <property type="entry name" value="TolB, C-terminal domain"/>
    <property type="match status" value="1"/>
</dbReference>
<feature type="binding site" evidence="3">
    <location>
        <position position="187"/>
    </location>
    <ligand>
        <name>a divalent metal cation</name>
        <dbReference type="ChEBI" id="CHEBI:60240"/>
    </ligand>
</feature>
<comment type="cofactor">
    <cofactor evidence="3">
        <name>Zn(2+)</name>
        <dbReference type="ChEBI" id="CHEBI:29105"/>
    </cofactor>
    <text evidence="3">Binds 1 divalent metal cation per subunit.</text>
</comment>
<feature type="binding site" evidence="3">
    <location>
        <position position="91"/>
    </location>
    <ligand>
        <name>substrate</name>
    </ligand>
</feature>
<feature type="active site" description="Proton donor/acceptor" evidence="2">
    <location>
        <position position="187"/>
    </location>
</feature>
<dbReference type="InterPro" id="IPR013658">
    <property type="entry name" value="SGL"/>
</dbReference>
<dbReference type="AlphaFoldDB" id="A0A2G5KAE1"/>
<sequence length="280" mass="31450">MIFDDRACKLGEGPLWHPIRKQFFWFDINRKTLLTSDREWQFNDHVSAAGWIDQDHLLIASQFALLKFHIETGEHQKIAPLEADNKITRSNDGRADPWGGFWIGTMGRNAEPDAGAIYRYYCGELRQLYAPITISNAICFSPDRRFAYFTDTPSKKIMRQDLDANNGWPVGAPIVWLDLHDQDWSPDGAVIDADGNMWLAKWGGAGVACFAPDGNFLREVRCDAEQITCPAFGGADLRDLYCTSATQGLGAEELAKNPDSGKTFLHMNIAQGQQEHQVIL</sequence>
<evidence type="ECO:0000256" key="2">
    <source>
        <dbReference type="PIRSR" id="PIRSR605511-1"/>
    </source>
</evidence>
<organism evidence="5 6">
    <name type="scientific">Paramylibacter kogurei</name>
    <dbReference type="NCBI Taxonomy" id="1889778"/>
    <lineage>
        <taxon>Bacteria</taxon>
        <taxon>Pseudomonadati</taxon>
        <taxon>Pseudomonadota</taxon>
        <taxon>Alphaproteobacteria</taxon>
        <taxon>Rhodobacterales</taxon>
        <taxon>Paracoccaceae</taxon>
        <taxon>Paramylibacter</taxon>
    </lineage>
</organism>
<evidence type="ECO:0000259" key="4">
    <source>
        <dbReference type="Pfam" id="PF08450"/>
    </source>
</evidence>
<keyword evidence="3" id="KW-0479">Metal-binding</keyword>
<keyword evidence="6" id="KW-1185">Reference proteome</keyword>
<keyword evidence="3" id="KW-0862">Zinc</keyword>
<proteinExistence type="inferred from homology"/>
<gene>
    <name evidence="5" type="ORF">BFP76_13625</name>
</gene>
<evidence type="ECO:0000313" key="6">
    <source>
        <dbReference type="Proteomes" id="UP000231516"/>
    </source>
</evidence>
<feature type="binding site" evidence="3">
    <location>
        <position position="12"/>
    </location>
    <ligand>
        <name>a divalent metal cation</name>
        <dbReference type="ChEBI" id="CHEBI:60240"/>
    </ligand>
</feature>
<dbReference type="PRINTS" id="PR01790">
    <property type="entry name" value="SMP30FAMILY"/>
</dbReference>
<comment type="similarity">
    <text evidence="1">Belongs to the SMP-30/CGR1 family.</text>
</comment>
<dbReference type="Proteomes" id="UP000231516">
    <property type="component" value="Unassembled WGS sequence"/>
</dbReference>